<proteinExistence type="predicted"/>
<accession>A0A9K3HJ37</accession>
<comment type="caution">
    <text evidence="1">The sequence shown here is derived from an EMBL/GenBank/DDBJ whole genome shotgun (WGS) entry which is preliminary data.</text>
</comment>
<organism evidence="1 2">
    <name type="scientific">Helianthus annuus</name>
    <name type="common">Common sunflower</name>
    <dbReference type="NCBI Taxonomy" id="4232"/>
    <lineage>
        <taxon>Eukaryota</taxon>
        <taxon>Viridiplantae</taxon>
        <taxon>Streptophyta</taxon>
        <taxon>Embryophyta</taxon>
        <taxon>Tracheophyta</taxon>
        <taxon>Spermatophyta</taxon>
        <taxon>Magnoliopsida</taxon>
        <taxon>eudicotyledons</taxon>
        <taxon>Gunneridae</taxon>
        <taxon>Pentapetalae</taxon>
        <taxon>asterids</taxon>
        <taxon>campanulids</taxon>
        <taxon>Asterales</taxon>
        <taxon>Asteraceae</taxon>
        <taxon>Asteroideae</taxon>
        <taxon>Heliantheae alliance</taxon>
        <taxon>Heliantheae</taxon>
        <taxon>Helianthus</taxon>
    </lineage>
</organism>
<evidence type="ECO:0000313" key="2">
    <source>
        <dbReference type="Proteomes" id="UP000215914"/>
    </source>
</evidence>
<sequence>MGLGLGRGLGENAQGITPGGLGLGRGLWGLGFKPDMGRGKRTDMAGCVWPKINSRWPTAMLKKLFFTIKLTFFFHFLPHSTTSSIHLQFFFYKTKKCILTTVFLT</sequence>
<dbReference type="AlphaFoldDB" id="A0A9K3HJ37"/>
<gene>
    <name evidence="1" type="ORF">HanXRQr2_Chr12g0556751</name>
</gene>
<evidence type="ECO:0000313" key="1">
    <source>
        <dbReference type="EMBL" id="KAF5779217.1"/>
    </source>
</evidence>
<reference evidence="1" key="1">
    <citation type="journal article" date="2017" name="Nature">
        <title>The sunflower genome provides insights into oil metabolism, flowering and Asterid evolution.</title>
        <authorList>
            <person name="Badouin H."/>
            <person name="Gouzy J."/>
            <person name="Grassa C.J."/>
            <person name="Murat F."/>
            <person name="Staton S.E."/>
            <person name="Cottret L."/>
            <person name="Lelandais-Briere C."/>
            <person name="Owens G.L."/>
            <person name="Carrere S."/>
            <person name="Mayjonade B."/>
            <person name="Legrand L."/>
            <person name="Gill N."/>
            <person name="Kane N.C."/>
            <person name="Bowers J.E."/>
            <person name="Hubner S."/>
            <person name="Bellec A."/>
            <person name="Berard A."/>
            <person name="Berges H."/>
            <person name="Blanchet N."/>
            <person name="Boniface M.C."/>
            <person name="Brunel D."/>
            <person name="Catrice O."/>
            <person name="Chaidir N."/>
            <person name="Claudel C."/>
            <person name="Donnadieu C."/>
            <person name="Faraut T."/>
            <person name="Fievet G."/>
            <person name="Helmstetter N."/>
            <person name="King M."/>
            <person name="Knapp S.J."/>
            <person name="Lai Z."/>
            <person name="Le Paslier M.C."/>
            <person name="Lippi Y."/>
            <person name="Lorenzon L."/>
            <person name="Mandel J.R."/>
            <person name="Marage G."/>
            <person name="Marchand G."/>
            <person name="Marquand E."/>
            <person name="Bret-Mestries E."/>
            <person name="Morien E."/>
            <person name="Nambeesan S."/>
            <person name="Nguyen T."/>
            <person name="Pegot-Espagnet P."/>
            <person name="Pouilly N."/>
            <person name="Raftis F."/>
            <person name="Sallet E."/>
            <person name="Schiex T."/>
            <person name="Thomas J."/>
            <person name="Vandecasteele C."/>
            <person name="Vares D."/>
            <person name="Vear F."/>
            <person name="Vautrin S."/>
            <person name="Crespi M."/>
            <person name="Mangin B."/>
            <person name="Burke J.M."/>
            <person name="Salse J."/>
            <person name="Munos S."/>
            <person name="Vincourt P."/>
            <person name="Rieseberg L.H."/>
            <person name="Langlade N.B."/>
        </authorList>
    </citation>
    <scope>NUCLEOTIDE SEQUENCE</scope>
    <source>
        <tissue evidence="1">Leaves</tissue>
    </source>
</reference>
<name>A0A9K3HJ37_HELAN</name>
<keyword evidence="2" id="KW-1185">Reference proteome</keyword>
<dbReference type="Proteomes" id="UP000215914">
    <property type="component" value="Unassembled WGS sequence"/>
</dbReference>
<protein>
    <submittedName>
        <fullName evidence="1">Uncharacterized protein</fullName>
    </submittedName>
</protein>
<reference evidence="1" key="2">
    <citation type="submission" date="2020-06" db="EMBL/GenBank/DDBJ databases">
        <title>Helianthus annuus Genome sequencing and assembly Release 2.</title>
        <authorList>
            <person name="Gouzy J."/>
            <person name="Langlade N."/>
            <person name="Munos S."/>
        </authorList>
    </citation>
    <scope>NUCLEOTIDE SEQUENCE</scope>
    <source>
        <tissue evidence="1">Leaves</tissue>
    </source>
</reference>
<dbReference type="Gramene" id="mRNA:HanXRQr2_Chr12g0556751">
    <property type="protein sequence ID" value="CDS:HanXRQr2_Chr12g0556751.1"/>
    <property type="gene ID" value="HanXRQr2_Chr12g0556751"/>
</dbReference>
<dbReference type="EMBL" id="MNCJ02000327">
    <property type="protein sequence ID" value="KAF5779217.1"/>
    <property type="molecule type" value="Genomic_DNA"/>
</dbReference>